<dbReference type="PATRIC" id="fig|717774.3.peg.329"/>
<dbReference type="STRING" id="717774.Marme_0321"/>
<feature type="signal peptide" evidence="1">
    <location>
        <begin position="1"/>
        <end position="20"/>
    </location>
</feature>
<dbReference type="EMBL" id="CP002583">
    <property type="protein sequence ID" value="ADZ89624.1"/>
    <property type="molecule type" value="Genomic_DNA"/>
</dbReference>
<dbReference type="OrthoDB" id="9835861at2"/>
<dbReference type="PROSITE" id="PS51257">
    <property type="entry name" value="PROKAR_LIPOPROTEIN"/>
    <property type="match status" value="1"/>
</dbReference>
<reference evidence="2 3" key="1">
    <citation type="journal article" date="2012" name="Stand. Genomic Sci.">
        <title>Complete genome sequence of the melanogenic marine bacterium Marinomonas mediterranea type strain (MMB-1(T)).</title>
        <authorList>
            <person name="Lucas-Elio P."/>
            <person name="Goodwin L."/>
            <person name="Woyke T."/>
            <person name="Pitluck S."/>
            <person name="Nolan M."/>
            <person name="Kyrpides N.C."/>
            <person name="Detter J.C."/>
            <person name="Copeland A."/>
            <person name="Teshima H."/>
            <person name="Bruce D."/>
            <person name="Detter C."/>
            <person name="Tapia R."/>
            <person name="Han S."/>
            <person name="Land M.L."/>
            <person name="Ivanova N."/>
            <person name="Mikhailova N."/>
            <person name="Johnston A.W."/>
            <person name="Sanchez-Amat A."/>
        </authorList>
    </citation>
    <scope>NUCLEOTIDE SEQUENCE [LARGE SCALE GENOMIC DNA]</scope>
    <source>
        <strain evidence="3">ATCC 700492 / JCM 21426 / NBRC 103028 / MMB-1</strain>
    </source>
</reference>
<dbReference type="AlphaFoldDB" id="F2JXX5"/>
<dbReference type="RefSeq" id="WP_013659530.1">
    <property type="nucleotide sequence ID" value="NC_015276.1"/>
</dbReference>
<sequence precursor="true">MTDIKFLSKLSALTVCCLLAACTQTQLTPASNASPTAENTCIQEELKSPNLQFNCGNRIIAITVDAENSSPPGMFDKENGQWTLALSFEAKSSTKPPLTFDFTNAKLTRDDIKIAGLDVDDSITNTIRVKSSVTGTEPVFVSGIKVSTELKQFELNTIEIKLNYNELTLGKFVLEVLAHSAIILGS</sequence>
<evidence type="ECO:0000313" key="2">
    <source>
        <dbReference type="EMBL" id="ADZ89624.1"/>
    </source>
</evidence>
<protein>
    <recommendedName>
        <fullName evidence="4">Lipoprotein</fullName>
    </recommendedName>
</protein>
<feature type="chain" id="PRO_5003280721" description="Lipoprotein" evidence="1">
    <location>
        <begin position="21"/>
        <end position="186"/>
    </location>
</feature>
<keyword evidence="3" id="KW-1185">Reference proteome</keyword>
<dbReference type="KEGG" id="mme:Marme_0321"/>
<gene>
    <name evidence="2" type="ordered locus">Marme_0321</name>
</gene>
<evidence type="ECO:0000256" key="1">
    <source>
        <dbReference type="SAM" id="SignalP"/>
    </source>
</evidence>
<keyword evidence="1" id="KW-0732">Signal</keyword>
<proteinExistence type="predicted"/>
<organism evidence="2 3">
    <name type="scientific">Marinomonas mediterranea (strain ATCC 700492 / JCM 21426 / NBRC 103028 / MMB-1)</name>
    <dbReference type="NCBI Taxonomy" id="717774"/>
    <lineage>
        <taxon>Bacteria</taxon>
        <taxon>Pseudomonadati</taxon>
        <taxon>Pseudomonadota</taxon>
        <taxon>Gammaproteobacteria</taxon>
        <taxon>Oceanospirillales</taxon>
        <taxon>Oceanospirillaceae</taxon>
        <taxon>Marinomonas</taxon>
    </lineage>
</organism>
<dbReference type="HOGENOM" id="CLU_1452819_0_0_6"/>
<evidence type="ECO:0000313" key="3">
    <source>
        <dbReference type="Proteomes" id="UP000001062"/>
    </source>
</evidence>
<dbReference type="Proteomes" id="UP000001062">
    <property type="component" value="Chromosome"/>
</dbReference>
<accession>F2JXX5</accession>
<name>F2JXX5_MARM1</name>
<evidence type="ECO:0008006" key="4">
    <source>
        <dbReference type="Google" id="ProtNLM"/>
    </source>
</evidence>